<gene>
    <name evidence="2" type="ORF">AFUS01_LOCUS20022</name>
</gene>
<dbReference type="AlphaFoldDB" id="A0A8J2P9S9"/>
<keyword evidence="1" id="KW-1133">Transmembrane helix</keyword>
<feature type="transmembrane region" description="Helical" evidence="1">
    <location>
        <begin position="166"/>
        <end position="184"/>
    </location>
</feature>
<protein>
    <submittedName>
        <fullName evidence="2">Uncharacterized protein</fullName>
    </submittedName>
</protein>
<keyword evidence="1" id="KW-0812">Transmembrane</keyword>
<sequence>MMQKTQRSSKTKQEIVTKTLAIHFACAALGGFSMFLQDRSRIQLLYSMVGENYRNDVTFIVIFIMEAYVYMYANANTVLVLFIHLSFFAKWTEELKELGIRLRDPKISSSVNIEECFQTCRQYFFLTHLFNIGNRHIIFGLKIVHLFLSIVMGYSGILFIHQNVVLGVHNIALGFMFALLYMVIYDKAFRIRPEIANLKKEMSVAVTMACSRDRSRLRGMHLLLNKNIQAVPDLGIQLQVTCNTRNLHVQPMIAGIMALKKSCSGVIPAFFLMSSLVLFASAGPPAPKPAPAKPTALSPLETVGTRLSVFTGAMLKGKCSKGGLKPAVFALVKANEQCKPFKNNLQEAISCITAAIGLIQEKPYANKATMSAKLEKESVFNPEFIKDFSNQYFGKDCHKKFPEKNGEGSLCAVEAGIQACKTT</sequence>
<dbReference type="Proteomes" id="UP000708208">
    <property type="component" value="Unassembled WGS sequence"/>
</dbReference>
<keyword evidence="1" id="KW-0472">Membrane</keyword>
<feature type="transmembrane region" description="Helical" evidence="1">
    <location>
        <begin position="57"/>
        <end position="83"/>
    </location>
</feature>
<proteinExistence type="predicted"/>
<feature type="transmembrane region" description="Helical" evidence="1">
    <location>
        <begin position="139"/>
        <end position="160"/>
    </location>
</feature>
<accession>A0A8J2P9S9</accession>
<name>A0A8J2P9S9_9HEXA</name>
<feature type="transmembrane region" description="Helical" evidence="1">
    <location>
        <begin position="265"/>
        <end position="283"/>
    </location>
</feature>
<keyword evidence="3" id="KW-1185">Reference proteome</keyword>
<feature type="transmembrane region" description="Helical" evidence="1">
    <location>
        <begin position="20"/>
        <end position="37"/>
    </location>
</feature>
<evidence type="ECO:0000256" key="1">
    <source>
        <dbReference type="SAM" id="Phobius"/>
    </source>
</evidence>
<organism evidence="2 3">
    <name type="scientific">Allacma fusca</name>
    <dbReference type="NCBI Taxonomy" id="39272"/>
    <lineage>
        <taxon>Eukaryota</taxon>
        <taxon>Metazoa</taxon>
        <taxon>Ecdysozoa</taxon>
        <taxon>Arthropoda</taxon>
        <taxon>Hexapoda</taxon>
        <taxon>Collembola</taxon>
        <taxon>Symphypleona</taxon>
        <taxon>Sminthuridae</taxon>
        <taxon>Allacma</taxon>
    </lineage>
</organism>
<comment type="caution">
    <text evidence="2">The sequence shown here is derived from an EMBL/GenBank/DDBJ whole genome shotgun (WGS) entry which is preliminary data.</text>
</comment>
<evidence type="ECO:0000313" key="3">
    <source>
        <dbReference type="Proteomes" id="UP000708208"/>
    </source>
</evidence>
<evidence type="ECO:0000313" key="2">
    <source>
        <dbReference type="EMBL" id="CAG7731432.1"/>
    </source>
</evidence>
<reference evidence="2" key="1">
    <citation type="submission" date="2021-06" db="EMBL/GenBank/DDBJ databases">
        <authorList>
            <person name="Hodson N. C."/>
            <person name="Mongue J. A."/>
            <person name="Jaron S. K."/>
        </authorList>
    </citation>
    <scope>NUCLEOTIDE SEQUENCE</scope>
</reference>
<dbReference type="EMBL" id="CAJVCH010212496">
    <property type="protein sequence ID" value="CAG7731432.1"/>
    <property type="molecule type" value="Genomic_DNA"/>
</dbReference>